<dbReference type="Proteomes" id="UP000192257">
    <property type="component" value="Unassembled WGS sequence"/>
</dbReference>
<protein>
    <submittedName>
        <fullName evidence="2">Uncharacterized protein</fullName>
    </submittedName>
</protein>
<gene>
    <name evidence="2" type="ORF">TM35_000017260</name>
</gene>
<sequence length="338" mass="36994">MMFGLLIEGEGMRGNVVDLPECSDHVYCTAVSPDGLFLAAVLGDGSLLLLNPKTFNVLYRVAAGKSYDDVPSTSVRWLSPRNEELYSLVSVSSAGGVFIWTWDGETLERIVRVHENENDITCLAVSNDGNAFITAGSDRLVRYYDADGTLKATMSRGYDADGVPRVTHTNRIFSAHFVTPTMAVTGGWGTPIQVWDMRDQESRVQLCGTQIAADGIEPIPATTCVIVTSKRGEQQLQVFDCISGNEIEEDSNRISSIVLESTPIISRYCKKTGLLWTITSKPFMICVKSFISGEMVASCASPFHLMNIELSDHFPFQAFVSCGNGKIILAKVKGELHE</sequence>
<dbReference type="EMBL" id="NBCO01000001">
    <property type="protein sequence ID" value="ORC93849.1"/>
    <property type="molecule type" value="Genomic_DNA"/>
</dbReference>
<dbReference type="InterPro" id="IPR015943">
    <property type="entry name" value="WD40/YVTN_repeat-like_dom_sf"/>
</dbReference>
<dbReference type="OrthoDB" id="10251741at2759"/>
<dbReference type="STRING" id="67003.A0A1X0PB94"/>
<organism evidence="2 3">
    <name type="scientific">Trypanosoma theileri</name>
    <dbReference type="NCBI Taxonomy" id="67003"/>
    <lineage>
        <taxon>Eukaryota</taxon>
        <taxon>Discoba</taxon>
        <taxon>Euglenozoa</taxon>
        <taxon>Kinetoplastea</taxon>
        <taxon>Metakinetoplastina</taxon>
        <taxon>Trypanosomatida</taxon>
        <taxon>Trypanosomatidae</taxon>
        <taxon>Trypanosoma</taxon>
    </lineage>
</organism>
<keyword evidence="3" id="KW-1185">Reference proteome</keyword>
<dbReference type="PROSITE" id="PS50082">
    <property type="entry name" value="WD_REPEATS_2"/>
    <property type="match status" value="1"/>
</dbReference>
<reference evidence="2 3" key="1">
    <citation type="submission" date="2017-03" db="EMBL/GenBank/DDBJ databases">
        <title>An alternative strategy for trypanosome survival in the mammalian bloodstream revealed through genome and transcriptome analysis of the ubiquitous bovine parasite Trypanosoma (Megatrypanum) theileri.</title>
        <authorList>
            <person name="Kelly S."/>
            <person name="Ivens A."/>
            <person name="Mott A."/>
            <person name="O'Neill E."/>
            <person name="Emms D."/>
            <person name="Macleod O."/>
            <person name="Voorheis P."/>
            <person name="Matthews J."/>
            <person name="Matthews K."/>
            <person name="Carrington M."/>
        </authorList>
    </citation>
    <scope>NUCLEOTIDE SEQUENCE [LARGE SCALE GENOMIC DNA]</scope>
    <source>
        <strain evidence="2">Edinburgh</strain>
    </source>
</reference>
<dbReference type="InterPro" id="IPR001680">
    <property type="entry name" value="WD40_rpt"/>
</dbReference>
<proteinExistence type="predicted"/>
<feature type="repeat" description="WD" evidence="1">
    <location>
        <begin position="113"/>
        <end position="145"/>
    </location>
</feature>
<keyword evidence="1" id="KW-0853">WD repeat</keyword>
<dbReference type="SUPFAM" id="SSF50998">
    <property type="entry name" value="Quinoprotein alcohol dehydrogenase-like"/>
    <property type="match status" value="1"/>
</dbReference>
<accession>A0A1X0PB94</accession>
<dbReference type="AlphaFoldDB" id="A0A1X0PB94"/>
<dbReference type="Pfam" id="PF00400">
    <property type="entry name" value="WD40"/>
    <property type="match status" value="2"/>
</dbReference>
<dbReference type="GeneID" id="39981187"/>
<dbReference type="VEuPathDB" id="TriTrypDB:TM35_000017260"/>
<dbReference type="PANTHER" id="PTHR47822">
    <property type="entry name" value="CARBOHYDRATE BINDING DOMAIN CONTAINING PROTEIN"/>
    <property type="match status" value="1"/>
</dbReference>
<dbReference type="InterPro" id="IPR011047">
    <property type="entry name" value="Quinoprotein_ADH-like_sf"/>
</dbReference>
<dbReference type="Gene3D" id="2.130.10.10">
    <property type="entry name" value="YVTN repeat-like/Quinoprotein amine dehydrogenase"/>
    <property type="match status" value="1"/>
</dbReference>
<evidence type="ECO:0000313" key="3">
    <source>
        <dbReference type="Proteomes" id="UP000192257"/>
    </source>
</evidence>
<dbReference type="PANTHER" id="PTHR47822:SF2">
    <property type="entry name" value="F-BOX AND WD-40 DOMAIN PROTEIN 7"/>
    <property type="match status" value="1"/>
</dbReference>
<evidence type="ECO:0000256" key="1">
    <source>
        <dbReference type="PROSITE-ProRule" id="PRU00221"/>
    </source>
</evidence>
<comment type="caution">
    <text evidence="2">The sequence shown here is derived from an EMBL/GenBank/DDBJ whole genome shotgun (WGS) entry which is preliminary data.</text>
</comment>
<name>A0A1X0PB94_9TRYP</name>
<dbReference type="RefSeq" id="XP_028887915.1">
    <property type="nucleotide sequence ID" value="XM_029021407.1"/>
</dbReference>
<dbReference type="SMART" id="SM00320">
    <property type="entry name" value="WD40"/>
    <property type="match status" value="3"/>
</dbReference>
<evidence type="ECO:0000313" key="2">
    <source>
        <dbReference type="EMBL" id="ORC93849.1"/>
    </source>
</evidence>